<geneLocation type="plasmid" evidence="2 3">
    <name>p04</name>
</geneLocation>
<feature type="transmembrane region" description="Helical" evidence="1">
    <location>
        <begin position="51"/>
        <end position="72"/>
    </location>
</feature>
<proteinExistence type="predicted"/>
<sequence length="122" mass="13736">MRSSWLQQEIKILNTMKGVMNMGDFLIGLFSVIVVLILLFLFYIGISYTKIVGIVFGAFPLALIFLFLLYKFLETTGQLVNEIYNNAGVKGIIIGVFGFCFILGIVGLIVNANEKQIRKEEF</sequence>
<dbReference type="KEGG" id="bti:BTG_33168"/>
<evidence type="ECO:0000256" key="1">
    <source>
        <dbReference type="SAM" id="Phobius"/>
    </source>
</evidence>
<feature type="transmembrane region" description="Helical" evidence="1">
    <location>
        <begin position="25"/>
        <end position="44"/>
    </location>
</feature>
<gene>
    <name evidence="2" type="ORF">BTG_33168</name>
</gene>
<protein>
    <submittedName>
        <fullName evidence="2">Uncharacterized protein</fullName>
    </submittedName>
</protein>
<accession>A0A9W3P1A9</accession>
<evidence type="ECO:0000313" key="2">
    <source>
        <dbReference type="EMBL" id="AFQ19965.1"/>
    </source>
</evidence>
<dbReference type="Proteomes" id="UP000005259">
    <property type="component" value="Plasmid p04"/>
</dbReference>
<feature type="transmembrane region" description="Helical" evidence="1">
    <location>
        <begin position="92"/>
        <end position="112"/>
    </location>
</feature>
<dbReference type="EMBL" id="CP003756">
    <property type="protein sequence ID" value="AFQ19965.1"/>
    <property type="molecule type" value="Genomic_DNA"/>
</dbReference>
<keyword evidence="1" id="KW-0472">Membrane</keyword>
<organism evidence="2 3">
    <name type="scientific">Bacillus thuringiensis HD-771</name>
    <dbReference type="NCBI Taxonomy" id="1218175"/>
    <lineage>
        <taxon>Bacteria</taxon>
        <taxon>Bacillati</taxon>
        <taxon>Bacillota</taxon>
        <taxon>Bacilli</taxon>
        <taxon>Bacillales</taxon>
        <taxon>Bacillaceae</taxon>
        <taxon>Bacillus</taxon>
        <taxon>Bacillus cereus group</taxon>
    </lineage>
</organism>
<keyword evidence="1" id="KW-1133">Transmembrane helix</keyword>
<keyword evidence="1" id="KW-0812">Transmembrane</keyword>
<dbReference type="AlphaFoldDB" id="A0A9W3P1A9"/>
<keyword evidence="2" id="KW-0614">Plasmid</keyword>
<evidence type="ECO:0000313" key="3">
    <source>
        <dbReference type="Proteomes" id="UP000005259"/>
    </source>
</evidence>
<name>A0A9W3P1A9_BACTU</name>
<reference evidence="2 3" key="1">
    <citation type="submission" date="2012-08" db="EMBL/GenBank/DDBJ databases">
        <authorList>
            <person name="Doggett N."/>
            <person name="Teshima H."/>
            <person name="Bruce D."/>
            <person name="Detter J.C."/>
            <person name="Johnson S.L."/>
            <person name="Han C."/>
        </authorList>
    </citation>
    <scope>NUCLEOTIDE SEQUENCE [LARGE SCALE GENOMIC DNA]</scope>
    <source>
        <strain evidence="2 3">HD-771</strain>
        <plasmid evidence="2 3">p04</plasmid>
    </source>
</reference>